<feature type="compositionally biased region" description="Low complexity" evidence="3">
    <location>
        <begin position="273"/>
        <end position="297"/>
    </location>
</feature>
<evidence type="ECO:0000313" key="5">
    <source>
        <dbReference type="EMBL" id="EFJ43556.1"/>
    </source>
</evidence>
<dbReference type="EMBL" id="GL378372">
    <property type="protein sequence ID" value="EFJ43556.1"/>
    <property type="molecule type" value="Genomic_DNA"/>
</dbReference>
<feature type="region of interest" description="Disordered" evidence="3">
    <location>
        <begin position="499"/>
        <end position="531"/>
    </location>
</feature>
<dbReference type="KEGG" id="vcn:VOLCADRAFT_119094"/>
<evidence type="ECO:0000256" key="2">
    <source>
        <dbReference type="PROSITE-ProRule" id="PRU00235"/>
    </source>
</evidence>
<dbReference type="PROSITE" id="PS50012">
    <property type="entry name" value="RCC1_3"/>
    <property type="match status" value="3"/>
</dbReference>
<dbReference type="Pfam" id="PF25390">
    <property type="entry name" value="WD40_RLD"/>
    <property type="match status" value="1"/>
</dbReference>
<feature type="compositionally biased region" description="Low complexity" evidence="3">
    <location>
        <begin position="387"/>
        <end position="414"/>
    </location>
</feature>
<feature type="compositionally biased region" description="Low complexity" evidence="3">
    <location>
        <begin position="512"/>
        <end position="525"/>
    </location>
</feature>
<dbReference type="OrthoDB" id="526307at2759"/>
<name>D8U9Z2_VOLCA</name>
<dbReference type="SUPFAM" id="SSF50985">
    <property type="entry name" value="RCC1/BLIP-II"/>
    <property type="match status" value="1"/>
</dbReference>
<dbReference type="Proteomes" id="UP000001058">
    <property type="component" value="Unassembled WGS sequence"/>
</dbReference>
<feature type="region of interest" description="Disordered" evidence="3">
    <location>
        <begin position="1410"/>
        <end position="1438"/>
    </location>
</feature>
<feature type="region of interest" description="Disordered" evidence="3">
    <location>
        <begin position="843"/>
        <end position="910"/>
    </location>
</feature>
<dbReference type="PRINTS" id="PR00633">
    <property type="entry name" value="RCCNDNSATION"/>
</dbReference>
<feature type="compositionally biased region" description="Low complexity" evidence="3">
    <location>
        <begin position="880"/>
        <end position="902"/>
    </location>
</feature>
<keyword evidence="6" id="KW-1185">Reference proteome</keyword>
<protein>
    <recommendedName>
        <fullName evidence="4">RCC1-like domain-containing protein</fullName>
    </recommendedName>
</protein>
<dbReference type="InterPro" id="IPR009091">
    <property type="entry name" value="RCC1/BLIP-II"/>
</dbReference>
<feature type="region of interest" description="Disordered" evidence="3">
    <location>
        <begin position="268"/>
        <end position="298"/>
    </location>
</feature>
<dbReference type="GeneID" id="9616623"/>
<sequence length="1660" mass="169272">MAKALHRVLATFGTAADGRLGLGFPLKSQFYPRIVASLAGYSIKQVACGGAHTAVVTDDGALFTFGLNSWGQLGHSRQDKFVASPLEVGLPDPVVAVAAGGYHTLALTSAGEVWCWGMAGEGQLGIGEPSEGATGGRQVEPRLVGSLSGAGVVSLAAGDHHSLALTRSGELFSWGRGDQGALGHGTVAITAGPYSSGAVDSRGNAYVWGYGTGYQLGTGRATNEMQPVLALAAQASAAQNPPGLGAQPALGGAQPQASIVVQVHGYPQNGLPQQQQQHHQQQHHQQQQQHQPGQQQHVLQLHSALGNSTATTSTASTTPHHHQVFKVLPSGTTRVVKAGQPFPNTTLVQTAVAVPAGNNPQLHSHPQAQIQPQLGVITIRPQNIAGPPSQQIQQQPQPQAQQQQLVMQQPPQQQQQQLQQAMQVQLPQSGMEALMTRFPVSAQSEHQQQQQQQQQVAHHHGQPAKVTLLQQGPPAVLTQQSSAPQVLVAQSGQQIVIQQQHMIQQHHHNHHYQQQQQQGKLQQRQSSAPAALQAVTIRPVGGPAGGGGGAVGGSSSIVCSSVNNGPVTLQPVYAPTPTPPTAAAVTAVVRPAVRIPKLGTVATYNPVTGVRTVATASGPSAGAPLSLLPTSLPAALVNQVSALQQHQHHNHHHHHYHQQQHPHPHPGGAASPTGPLRAVLNVQQDPQPPHGGGGGQQAQLLRHVGSVNSVALALSNAPLATQQQQQQQRQTTVPVSGGGPGLQAPATHLGAAVPSGGNALQLQHQALPPQQQQQQQQCHVVAAAAAAVAAGGHRLQRPLPAEGPPPPAPQQVVNITLSDGTTATTVMDQATLARMLSVSSRGQAARLQQQQQQLQQQQQQQQAGQSGAPVGALGGGPIHLQQLQPLPLQPQPQQSQQLQLQSTKMHASAAPQLAGSSGLLTVLGPPGKGPRSGAGVIGGGGGGGGDGSGGFEHLAGLQAVQLTASAPAAVSGVGPPRILIRTSSQTGSNHTFQARALTANNNNNNNNNNNSSLANMQKQQQQNVFLAPGYHAQQPQQQYTLSNHKQVQQQQQQQTIQMLQLQQHTSSRGRVSGQGGGVAAEPTAALSLDPSPSALAQLQAWGVQPQSLQQQHLRPGAVEGPGAVDLGGGFGPMLAEQHPQQRMPGVMSITRERFPMQQPGDVGAHRVGGGGGGGEGNTGVGFGGGLSSGRLLETDGSLLLAAAEEDAAAVAAAAAAGMSSCGGDPAAASAFGGVGSSGGGGGGSRGGLKAILVSIGQELARHGITVETAVTSGWLGALTAMNVAVLADAFAEEERNLMMIHHQQQQQQGMVSKNGQQLVAVPLTGMQLGQLQQLQQQQQQPSDTAAAVWSPTGSAADCAPPAMVAATAAAAAAACDSGGPDVRIVELCNGRDSISVSSFNINTASASRTGVLSMAPSEDGASTTSGGGGSGSGGGGRTDAWLADVFGEQQWPPFGGHMKVMADEIGLSAQPHLYNFRHSMPQALSSYSASSTEMLSKRGGSGSGAAAAAAISECNEACLRMLPSRQRQPQQLLLHPGSVIGAAATATTATTTAEGGGDGGNLQSGLLQVSSPPPADGGGDGNGDGRDCPSSAPASSSAASASSSSMSALSAAAASAAASSSSSSALSAAAASSGHEALVLKDRKEIENRFAKLDLGCGFF</sequence>
<dbReference type="PANTHER" id="PTHR22872:SF2">
    <property type="entry name" value="INHIBITOR OF BRUTON TYROSINE KINASE"/>
    <property type="match status" value="1"/>
</dbReference>
<feature type="compositionally biased region" description="Basic residues" evidence="3">
    <location>
        <begin position="646"/>
        <end position="664"/>
    </location>
</feature>
<dbReference type="RefSeq" id="XP_002955485.1">
    <property type="nucleotide sequence ID" value="XM_002955439.1"/>
</dbReference>
<dbReference type="InterPro" id="IPR051625">
    <property type="entry name" value="Signaling_Regulatory_Domain"/>
</dbReference>
<dbReference type="InterPro" id="IPR058923">
    <property type="entry name" value="RCC1-like_dom"/>
</dbReference>
<evidence type="ECO:0000256" key="3">
    <source>
        <dbReference type="SAM" id="MobiDB-lite"/>
    </source>
</evidence>
<dbReference type="eggNOG" id="KOG1426">
    <property type="taxonomic scope" value="Eukaryota"/>
</dbReference>
<feature type="domain" description="RCC1-like" evidence="4">
    <location>
        <begin position="9"/>
        <end position="230"/>
    </location>
</feature>
<keyword evidence="1" id="KW-0677">Repeat</keyword>
<proteinExistence type="predicted"/>
<reference evidence="5 6" key="1">
    <citation type="journal article" date="2010" name="Science">
        <title>Genomic analysis of organismal complexity in the multicellular green alga Volvox carteri.</title>
        <authorList>
            <person name="Prochnik S.E."/>
            <person name="Umen J."/>
            <person name="Nedelcu A.M."/>
            <person name="Hallmann A."/>
            <person name="Miller S.M."/>
            <person name="Nishii I."/>
            <person name="Ferris P."/>
            <person name="Kuo A."/>
            <person name="Mitros T."/>
            <person name="Fritz-Laylin L.K."/>
            <person name="Hellsten U."/>
            <person name="Chapman J."/>
            <person name="Simakov O."/>
            <person name="Rensing S.A."/>
            <person name="Terry A."/>
            <person name="Pangilinan J."/>
            <person name="Kapitonov V."/>
            <person name="Jurka J."/>
            <person name="Salamov A."/>
            <person name="Shapiro H."/>
            <person name="Schmutz J."/>
            <person name="Grimwood J."/>
            <person name="Lindquist E."/>
            <person name="Lucas S."/>
            <person name="Grigoriev I.V."/>
            <person name="Schmitt R."/>
            <person name="Kirk D."/>
            <person name="Rokhsar D.S."/>
        </authorList>
    </citation>
    <scope>NUCLEOTIDE SEQUENCE [LARGE SCALE GENOMIC DNA]</scope>
    <source>
        <strain evidence="6">f. Nagariensis / Eve</strain>
    </source>
</reference>
<feature type="region of interest" description="Disordered" evidence="3">
    <location>
        <begin position="643"/>
        <end position="675"/>
    </location>
</feature>
<feature type="compositionally biased region" description="Gly residues" evidence="3">
    <location>
        <begin position="1425"/>
        <end position="1437"/>
    </location>
</feature>
<feature type="region of interest" description="Disordered" evidence="3">
    <location>
        <begin position="440"/>
        <end position="463"/>
    </location>
</feature>
<organism evidence="6">
    <name type="scientific">Volvox carteri f. nagariensis</name>
    <dbReference type="NCBI Taxonomy" id="3068"/>
    <lineage>
        <taxon>Eukaryota</taxon>
        <taxon>Viridiplantae</taxon>
        <taxon>Chlorophyta</taxon>
        <taxon>core chlorophytes</taxon>
        <taxon>Chlorophyceae</taxon>
        <taxon>CS clade</taxon>
        <taxon>Chlamydomonadales</taxon>
        <taxon>Volvocaceae</taxon>
        <taxon>Volvox</taxon>
    </lineage>
</organism>
<dbReference type="Gene3D" id="2.130.10.30">
    <property type="entry name" value="Regulator of chromosome condensation 1/beta-lactamase-inhibitor protein II"/>
    <property type="match status" value="1"/>
</dbReference>
<evidence type="ECO:0000313" key="6">
    <source>
        <dbReference type="Proteomes" id="UP000001058"/>
    </source>
</evidence>
<feature type="repeat" description="RCC1" evidence="2">
    <location>
        <begin position="111"/>
        <end position="168"/>
    </location>
</feature>
<feature type="repeat" description="RCC1" evidence="2">
    <location>
        <begin position="7"/>
        <end position="59"/>
    </location>
</feature>
<dbReference type="PANTHER" id="PTHR22872">
    <property type="entry name" value="BTK-BINDING PROTEIN-RELATED"/>
    <property type="match status" value="1"/>
</dbReference>
<feature type="compositionally biased region" description="Low complexity" evidence="3">
    <location>
        <begin position="1590"/>
        <end position="1601"/>
    </location>
</feature>
<gene>
    <name evidence="5" type="ORF">VOLCADRAFT_119094</name>
</gene>
<feature type="region of interest" description="Disordered" evidence="3">
    <location>
        <begin position="383"/>
        <end position="414"/>
    </location>
</feature>
<dbReference type="InParanoid" id="D8U9Z2"/>
<accession>D8U9Z2</accession>
<feature type="region of interest" description="Disordered" evidence="3">
    <location>
        <begin position="1550"/>
        <end position="1601"/>
    </location>
</feature>
<evidence type="ECO:0000256" key="1">
    <source>
        <dbReference type="ARBA" id="ARBA00022737"/>
    </source>
</evidence>
<evidence type="ECO:0000259" key="4">
    <source>
        <dbReference type="Pfam" id="PF25390"/>
    </source>
</evidence>
<feature type="compositionally biased region" description="Low complexity" evidence="3">
    <location>
        <begin position="843"/>
        <end position="865"/>
    </location>
</feature>
<dbReference type="PROSITE" id="PS00626">
    <property type="entry name" value="RCC1_2"/>
    <property type="match status" value="2"/>
</dbReference>
<dbReference type="InterPro" id="IPR000408">
    <property type="entry name" value="Reg_chr_condens"/>
</dbReference>
<feature type="repeat" description="RCC1" evidence="2">
    <location>
        <begin position="60"/>
        <end position="110"/>
    </location>
</feature>